<evidence type="ECO:0000256" key="9">
    <source>
        <dbReference type="NCBIfam" id="TIGR01229"/>
    </source>
</evidence>
<dbReference type="Pfam" id="PF00491">
    <property type="entry name" value="Arginase"/>
    <property type="match status" value="1"/>
</dbReference>
<keyword evidence="14" id="KW-1185">Reference proteome</keyword>
<dbReference type="PIRSF" id="PIRSF036979">
    <property type="entry name" value="Arginase"/>
    <property type="match status" value="1"/>
</dbReference>
<evidence type="ECO:0000256" key="6">
    <source>
        <dbReference type="ARBA" id="ARBA00022801"/>
    </source>
</evidence>
<dbReference type="RefSeq" id="WP_166505309.1">
    <property type="nucleotide sequence ID" value="NZ_LN650648.1"/>
</dbReference>
<dbReference type="InterPro" id="IPR014033">
    <property type="entry name" value="Arginase"/>
</dbReference>
<dbReference type="SUPFAM" id="SSF52768">
    <property type="entry name" value="Arginase/deacetylase"/>
    <property type="match status" value="1"/>
</dbReference>
<dbReference type="InterPro" id="IPR006035">
    <property type="entry name" value="Ureohydrolase"/>
</dbReference>
<dbReference type="GO" id="GO:0004053">
    <property type="term" value="F:arginase activity"/>
    <property type="evidence" value="ECO:0007669"/>
    <property type="project" value="UniProtKB-UniRule"/>
</dbReference>
<dbReference type="PROSITE" id="PS51409">
    <property type="entry name" value="ARGINASE_2"/>
    <property type="match status" value="1"/>
</dbReference>
<comment type="catalytic activity">
    <reaction evidence="8 12">
        <text>L-arginine + H2O = urea + L-ornithine</text>
        <dbReference type="Rhea" id="RHEA:20569"/>
        <dbReference type="ChEBI" id="CHEBI:15377"/>
        <dbReference type="ChEBI" id="CHEBI:16199"/>
        <dbReference type="ChEBI" id="CHEBI:32682"/>
        <dbReference type="ChEBI" id="CHEBI:46911"/>
        <dbReference type="EC" id="3.5.3.1"/>
    </reaction>
</comment>
<evidence type="ECO:0000313" key="14">
    <source>
        <dbReference type="Proteomes" id="UP000245695"/>
    </source>
</evidence>
<feature type="binding site" evidence="10">
    <location>
        <position position="122"/>
    </location>
    <ligand>
        <name>Mn(2+)</name>
        <dbReference type="ChEBI" id="CHEBI:29035"/>
        <label>1</label>
    </ligand>
</feature>
<protein>
    <recommendedName>
        <fullName evidence="3 9">Arginase</fullName>
        <ecNumber evidence="2 9">3.5.3.1</ecNumber>
    </recommendedName>
</protein>
<dbReference type="FunFam" id="3.40.800.10:FF:000012">
    <property type="entry name" value="Arginase"/>
    <property type="match status" value="1"/>
</dbReference>
<dbReference type="AlphaFoldDB" id="A0A2P2BQV2"/>
<evidence type="ECO:0000256" key="2">
    <source>
        <dbReference type="ARBA" id="ARBA00012168"/>
    </source>
</evidence>
<evidence type="ECO:0000256" key="7">
    <source>
        <dbReference type="ARBA" id="ARBA00023211"/>
    </source>
</evidence>
<dbReference type="EC" id="3.5.3.1" evidence="2 9"/>
<dbReference type="EMBL" id="LN650648">
    <property type="protein sequence ID" value="CEI72726.1"/>
    <property type="molecule type" value="Genomic_DNA"/>
</dbReference>
<evidence type="ECO:0000256" key="8">
    <source>
        <dbReference type="ARBA" id="ARBA00047391"/>
    </source>
</evidence>
<dbReference type="GO" id="GO:0006525">
    <property type="term" value="P:arginine metabolic process"/>
    <property type="evidence" value="ECO:0007669"/>
    <property type="project" value="UniProtKB-KW"/>
</dbReference>
<feature type="binding site" evidence="10">
    <location>
        <position position="229"/>
    </location>
    <ligand>
        <name>Mn(2+)</name>
        <dbReference type="ChEBI" id="CHEBI:29035"/>
        <label>1</label>
    </ligand>
</feature>
<comment type="similarity">
    <text evidence="11 12">Belongs to the arginase family.</text>
</comment>
<dbReference type="Gene3D" id="3.40.800.10">
    <property type="entry name" value="Ureohydrolase domain"/>
    <property type="match status" value="1"/>
</dbReference>
<reference evidence="13 14" key="1">
    <citation type="submission" date="2014-09" db="EMBL/GenBank/DDBJ databases">
        <authorList>
            <person name="Hornung B.V."/>
        </authorList>
    </citation>
    <scope>NUCLEOTIDE SEQUENCE [LARGE SCALE GENOMIC DNA]</scope>
    <source>
        <strain evidence="13 14">FRIFI</strain>
    </source>
</reference>
<feature type="binding site" evidence="10">
    <location>
        <position position="227"/>
    </location>
    <ligand>
        <name>Mn(2+)</name>
        <dbReference type="ChEBI" id="CHEBI:29035"/>
        <label>1</label>
    </ligand>
</feature>
<keyword evidence="6 12" id="KW-0378">Hydrolase</keyword>
<accession>A0A2P2BQV2</accession>
<dbReference type="InterPro" id="IPR023696">
    <property type="entry name" value="Ureohydrolase_dom_sf"/>
</dbReference>
<evidence type="ECO:0000256" key="10">
    <source>
        <dbReference type="PIRSR" id="PIRSR036979-1"/>
    </source>
</evidence>
<comment type="pathway">
    <text evidence="1">Nitrogen metabolism; urea cycle; L-ornithine and urea from L-arginine: step 1/1.</text>
</comment>
<name>A0A2P2BQV2_9FIRM</name>
<gene>
    <name evidence="13" type="ORF">FRIFI_1187</name>
</gene>
<dbReference type="GO" id="GO:0030145">
    <property type="term" value="F:manganese ion binding"/>
    <property type="evidence" value="ECO:0007669"/>
    <property type="project" value="TreeGrafter"/>
</dbReference>
<proteinExistence type="inferred from homology"/>
<organism evidence="13 14">
    <name type="scientific">Romboutsia hominis</name>
    <dbReference type="NCBI Taxonomy" id="1507512"/>
    <lineage>
        <taxon>Bacteria</taxon>
        <taxon>Bacillati</taxon>
        <taxon>Bacillota</taxon>
        <taxon>Clostridia</taxon>
        <taxon>Peptostreptococcales</taxon>
        <taxon>Peptostreptococcaceae</taxon>
        <taxon>Romboutsia</taxon>
    </lineage>
</organism>
<evidence type="ECO:0000256" key="1">
    <source>
        <dbReference type="ARBA" id="ARBA00005098"/>
    </source>
</evidence>
<dbReference type="GO" id="GO:0005737">
    <property type="term" value="C:cytoplasm"/>
    <property type="evidence" value="ECO:0007669"/>
    <property type="project" value="TreeGrafter"/>
</dbReference>
<keyword evidence="4 12" id="KW-0056">Arginine metabolism</keyword>
<dbReference type="PANTHER" id="PTHR43782">
    <property type="entry name" value="ARGINASE"/>
    <property type="match status" value="1"/>
</dbReference>
<evidence type="ECO:0000256" key="12">
    <source>
        <dbReference type="RuleBase" id="RU361159"/>
    </source>
</evidence>
<dbReference type="PRINTS" id="PR00116">
    <property type="entry name" value="ARGINASE"/>
</dbReference>
<evidence type="ECO:0000256" key="11">
    <source>
        <dbReference type="PROSITE-ProRule" id="PRU00742"/>
    </source>
</evidence>
<feature type="binding site" evidence="10">
    <location>
        <position position="126"/>
    </location>
    <ligand>
        <name>Mn(2+)</name>
        <dbReference type="ChEBI" id="CHEBI:29035"/>
        <label>2</label>
    </ligand>
</feature>
<keyword evidence="7 10" id="KW-0464">Manganese</keyword>
<comment type="cofactor">
    <cofactor evidence="10 12">
        <name>Mn(2+)</name>
        <dbReference type="ChEBI" id="CHEBI:29035"/>
    </cofactor>
    <text evidence="10 12">Binds 2 manganese ions per subunit.</text>
</comment>
<evidence type="ECO:0000256" key="4">
    <source>
        <dbReference type="ARBA" id="ARBA00022503"/>
    </source>
</evidence>
<feature type="binding site" evidence="10">
    <location>
        <position position="124"/>
    </location>
    <ligand>
        <name>Mn(2+)</name>
        <dbReference type="ChEBI" id="CHEBI:29035"/>
        <label>2</label>
    </ligand>
</feature>
<dbReference type="KEGG" id="rhom:FRIFI_1187"/>
<dbReference type="CDD" id="cd09989">
    <property type="entry name" value="Arginase"/>
    <property type="match status" value="1"/>
</dbReference>
<keyword evidence="5 10" id="KW-0479">Metal-binding</keyword>
<feature type="binding site" evidence="10">
    <location>
        <position position="99"/>
    </location>
    <ligand>
        <name>Mn(2+)</name>
        <dbReference type="ChEBI" id="CHEBI:29035"/>
        <label>1</label>
    </ligand>
</feature>
<evidence type="ECO:0000256" key="3">
    <source>
        <dbReference type="ARBA" id="ARBA00018123"/>
    </source>
</evidence>
<sequence length="302" mass="34283">MNVNLIGVPTNHGCDRNGAQYGPKKLREANIVNIMKKSELSIYDMGDIYVEDIREKDKFLSDKNIKYYNSIYNVNLNLAHMVYTSLNNKDFPIIIGGDHSIALGSISGASSYFKNLGVVWIDAHGDFNTEVISESKNSHGMPLAFLCGYGDERLVNLYRHKTKLHEENVFHIGGRDIDIEERKLLDNTKVSMYDKTKINKLGIEKIIHEIIEKCKKQNVDAIHISLDIDFMDKDIVKGTGTRVSDGYSIEDTKLILKELINSGLVKSMDFVEFNPILDENDETLNICTNLLEYTSNLIKKLK</sequence>
<dbReference type="Proteomes" id="UP000245695">
    <property type="component" value="Chromosome 1"/>
</dbReference>
<evidence type="ECO:0000256" key="5">
    <source>
        <dbReference type="ARBA" id="ARBA00022723"/>
    </source>
</evidence>
<dbReference type="PANTHER" id="PTHR43782:SF3">
    <property type="entry name" value="ARGINASE"/>
    <property type="match status" value="1"/>
</dbReference>
<evidence type="ECO:0000313" key="13">
    <source>
        <dbReference type="EMBL" id="CEI72726.1"/>
    </source>
</evidence>
<dbReference type="NCBIfam" id="TIGR01229">
    <property type="entry name" value="rocF_arginase"/>
    <property type="match status" value="1"/>
</dbReference>